<feature type="transmembrane region" description="Helical" evidence="8">
    <location>
        <begin position="60"/>
        <end position="80"/>
    </location>
</feature>
<feature type="transmembrane region" description="Helical" evidence="8">
    <location>
        <begin position="281"/>
        <end position="301"/>
    </location>
</feature>
<reference evidence="10 11" key="1">
    <citation type="submission" date="2024-02" db="EMBL/GenBank/DDBJ databases">
        <title>Herpetosiphon gulosus NBRC 112829.</title>
        <authorList>
            <person name="Ichikawa N."/>
            <person name="Katano-Makiyama Y."/>
            <person name="Hidaka K."/>
        </authorList>
    </citation>
    <scope>NUCLEOTIDE SEQUENCE [LARGE SCALE GENOMIC DNA]</scope>
    <source>
        <strain evidence="10 11">NBRC 112829</strain>
    </source>
</reference>
<keyword evidence="6 8" id="KW-1133">Transmembrane helix</keyword>
<feature type="transmembrane region" description="Helical" evidence="8">
    <location>
        <begin position="239"/>
        <end position="260"/>
    </location>
</feature>
<feature type="transmembrane region" description="Helical" evidence="8">
    <location>
        <begin position="341"/>
        <end position="357"/>
    </location>
</feature>
<feature type="transmembrane region" description="Helical" evidence="8">
    <location>
        <begin position="147"/>
        <end position="167"/>
    </location>
</feature>
<accession>A0ABP9WZI5</accession>
<dbReference type="PROSITE" id="PS50850">
    <property type="entry name" value="MFS"/>
    <property type="match status" value="1"/>
</dbReference>
<feature type="transmembrane region" description="Helical" evidence="8">
    <location>
        <begin position="113"/>
        <end position="135"/>
    </location>
</feature>
<dbReference type="InterPro" id="IPR020846">
    <property type="entry name" value="MFS_dom"/>
</dbReference>
<evidence type="ECO:0000256" key="8">
    <source>
        <dbReference type="SAM" id="Phobius"/>
    </source>
</evidence>
<comment type="similarity">
    <text evidence="2">Belongs to the major facilitator superfamily. EmrB family.</text>
</comment>
<gene>
    <name evidence="10" type="primary">farB</name>
    <name evidence="10" type="ORF">Hgul01_02404</name>
</gene>
<keyword evidence="5 8" id="KW-0812">Transmembrane</keyword>
<evidence type="ECO:0000256" key="3">
    <source>
        <dbReference type="ARBA" id="ARBA00022448"/>
    </source>
</evidence>
<feature type="transmembrane region" description="Helical" evidence="8">
    <location>
        <begin position="20"/>
        <end position="40"/>
    </location>
</feature>
<feature type="transmembrane region" description="Helical" evidence="8">
    <location>
        <begin position="313"/>
        <end position="334"/>
    </location>
</feature>
<dbReference type="Pfam" id="PF07690">
    <property type="entry name" value="MFS_1"/>
    <property type="match status" value="1"/>
</dbReference>
<feature type="transmembrane region" description="Helical" evidence="8">
    <location>
        <begin position="207"/>
        <end position="227"/>
    </location>
</feature>
<protein>
    <submittedName>
        <fullName evidence="10">Fatty acid resistance protein FarB</fullName>
    </submittedName>
</protein>
<evidence type="ECO:0000256" key="1">
    <source>
        <dbReference type="ARBA" id="ARBA00004651"/>
    </source>
</evidence>
<proteinExistence type="inferred from homology"/>
<feature type="transmembrane region" description="Helical" evidence="8">
    <location>
        <begin position="508"/>
        <end position="526"/>
    </location>
</feature>
<dbReference type="InterPro" id="IPR011701">
    <property type="entry name" value="MFS"/>
</dbReference>
<dbReference type="InterPro" id="IPR036259">
    <property type="entry name" value="MFS_trans_sf"/>
</dbReference>
<dbReference type="CDD" id="cd17503">
    <property type="entry name" value="MFS_LmrB_MDR_like"/>
    <property type="match status" value="1"/>
</dbReference>
<dbReference type="Gene3D" id="1.20.1250.20">
    <property type="entry name" value="MFS general substrate transporter like domains"/>
    <property type="match status" value="1"/>
</dbReference>
<sequence>MAATAQDSEQSPKGGLAYKWKVLISVIFGIFMVILDTTVVNVAFRTVQQDLGATINEAQWILSIYVLMLGISTPISGYMADRFGLKRTYVIGLSIFVLGSFLCGVAPSIEALVVARAIQGLGGGLSTPLGTAFIYGAFPPNERGKALGVFGIAMVLGPALGPILGGLLVDNDLWRWIFFINVPIGVLGVSLAIRWLKPTQPTGKPKLDVLGLITSTVGFGSVLYAATIAAEQGWESGSVTMWFIIGGISLVLFGLIELFVAKEPLLDLRLFKKPTFTMANLVGWVSVLALFGAEFLLPLYLQVLRGRTALETGFILLPLAIAAGFATPTAGRLYDKIGPRPLIVTGYAILILNTWQLSKLQADTSIGWIMFLLALRGLALGMTVQTTFVTALSDVELPKVPRGSALINATRQVIQSIGVAVLATILASTTSVATKEFQEDSQARAAENAQAGVATAAFGLCETPGVDPAKNLPAGMEQAPAAVQDQVRSSIQLACAEQVAGFEKTYHFTFYVAIIALVLGLFLPGWPLKWVGRGGTAGAAAAASH</sequence>
<evidence type="ECO:0000256" key="7">
    <source>
        <dbReference type="ARBA" id="ARBA00023136"/>
    </source>
</evidence>
<dbReference type="InterPro" id="IPR004638">
    <property type="entry name" value="EmrB-like"/>
</dbReference>
<keyword evidence="3" id="KW-0813">Transport</keyword>
<keyword evidence="7 8" id="KW-0472">Membrane</keyword>
<evidence type="ECO:0000256" key="5">
    <source>
        <dbReference type="ARBA" id="ARBA00022692"/>
    </source>
</evidence>
<feature type="transmembrane region" description="Helical" evidence="8">
    <location>
        <begin position="89"/>
        <end position="107"/>
    </location>
</feature>
<evidence type="ECO:0000313" key="11">
    <source>
        <dbReference type="Proteomes" id="UP001428290"/>
    </source>
</evidence>
<evidence type="ECO:0000256" key="2">
    <source>
        <dbReference type="ARBA" id="ARBA00008537"/>
    </source>
</evidence>
<keyword evidence="11" id="KW-1185">Reference proteome</keyword>
<feature type="domain" description="Major facilitator superfamily (MFS) profile" evidence="9">
    <location>
        <begin position="22"/>
        <end position="528"/>
    </location>
</feature>
<dbReference type="PRINTS" id="PR01036">
    <property type="entry name" value="TCRTETB"/>
</dbReference>
<evidence type="ECO:0000313" key="10">
    <source>
        <dbReference type="EMBL" id="GAA5528602.1"/>
    </source>
</evidence>
<evidence type="ECO:0000259" key="9">
    <source>
        <dbReference type="PROSITE" id="PS50850"/>
    </source>
</evidence>
<dbReference type="Gene3D" id="1.20.1720.10">
    <property type="entry name" value="Multidrug resistance protein D"/>
    <property type="match status" value="1"/>
</dbReference>
<keyword evidence="4" id="KW-1003">Cell membrane</keyword>
<dbReference type="PANTHER" id="PTHR42718">
    <property type="entry name" value="MAJOR FACILITATOR SUPERFAMILY MULTIDRUG TRANSPORTER MFSC"/>
    <property type="match status" value="1"/>
</dbReference>
<comment type="subcellular location">
    <subcellularLocation>
        <location evidence="1">Cell membrane</location>
        <topology evidence="1">Multi-pass membrane protein</topology>
    </subcellularLocation>
</comment>
<evidence type="ECO:0000256" key="4">
    <source>
        <dbReference type="ARBA" id="ARBA00022475"/>
    </source>
</evidence>
<feature type="transmembrane region" description="Helical" evidence="8">
    <location>
        <begin position="369"/>
        <end position="392"/>
    </location>
</feature>
<dbReference type="Proteomes" id="UP001428290">
    <property type="component" value="Unassembled WGS sequence"/>
</dbReference>
<feature type="transmembrane region" description="Helical" evidence="8">
    <location>
        <begin position="173"/>
        <end position="195"/>
    </location>
</feature>
<dbReference type="EMBL" id="BAABRU010000007">
    <property type="protein sequence ID" value="GAA5528602.1"/>
    <property type="molecule type" value="Genomic_DNA"/>
</dbReference>
<organism evidence="10 11">
    <name type="scientific">Herpetosiphon gulosus</name>
    <dbReference type="NCBI Taxonomy" id="1973496"/>
    <lineage>
        <taxon>Bacteria</taxon>
        <taxon>Bacillati</taxon>
        <taxon>Chloroflexota</taxon>
        <taxon>Chloroflexia</taxon>
        <taxon>Herpetosiphonales</taxon>
        <taxon>Herpetosiphonaceae</taxon>
        <taxon>Herpetosiphon</taxon>
    </lineage>
</organism>
<dbReference type="PANTHER" id="PTHR42718:SF9">
    <property type="entry name" value="MAJOR FACILITATOR SUPERFAMILY MULTIDRUG TRANSPORTER MFSC"/>
    <property type="match status" value="1"/>
</dbReference>
<name>A0ABP9WZI5_9CHLR</name>
<dbReference type="RefSeq" id="WP_345722215.1">
    <property type="nucleotide sequence ID" value="NZ_BAABRU010000007.1"/>
</dbReference>
<dbReference type="NCBIfam" id="TIGR00711">
    <property type="entry name" value="efflux_EmrB"/>
    <property type="match status" value="1"/>
</dbReference>
<dbReference type="SUPFAM" id="SSF103473">
    <property type="entry name" value="MFS general substrate transporter"/>
    <property type="match status" value="1"/>
</dbReference>
<comment type="caution">
    <text evidence="10">The sequence shown here is derived from an EMBL/GenBank/DDBJ whole genome shotgun (WGS) entry which is preliminary data.</text>
</comment>
<evidence type="ECO:0000256" key="6">
    <source>
        <dbReference type="ARBA" id="ARBA00022989"/>
    </source>
</evidence>